<sequence>MKKLICAALLLFTAAAVFAADPVEGYWVSINEEGELTAGWHIYQKDGVLYGEILAAAGKPRDTIATAVKESYKDFPVSGAVNKMPLLGTPWIWGLTSKAAGQWANGSIIDPADGKVYKCKITFRKADGKKYKEDTLEMRGEIGMGIGRSQFWKKSTPEEIDKIK</sequence>
<accession>S3K0I1</accession>
<organism evidence="3 4">
    <name type="scientific">Treponema maltophilum ATCC 51939</name>
    <dbReference type="NCBI Taxonomy" id="1125699"/>
    <lineage>
        <taxon>Bacteria</taxon>
        <taxon>Pseudomonadati</taxon>
        <taxon>Spirochaetota</taxon>
        <taxon>Spirochaetia</taxon>
        <taxon>Spirochaetales</taxon>
        <taxon>Treponemataceae</taxon>
        <taxon>Treponema</taxon>
    </lineage>
</organism>
<evidence type="ECO:0000313" key="4">
    <source>
        <dbReference type="Proteomes" id="UP000014541"/>
    </source>
</evidence>
<dbReference type="EMBL" id="ATFF01000006">
    <property type="protein sequence ID" value="EPF31733.1"/>
    <property type="molecule type" value="Genomic_DNA"/>
</dbReference>
<feature type="domain" description="DUF2147" evidence="2">
    <location>
        <begin position="25"/>
        <end position="154"/>
    </location>
</feature>
<dbReference type="STRING" id="1125699.HMPREF9194_02084"/>
<dbReference type="OrthoDB" id="9814399at2"/>
<feature type="chain" id="PRO_5004510921" description="DUF2147 domain-containing protein" evidence="1">
    <location>
        <begin position="20"/>
        <end position="164"/>
    </location>
</feature>
<gene>
    <name evidence="3" type="ORF">HMPREF9194_02084</name>
</gene>
<keyword evidence="1" id="KW-0732">Signal</keyword>
<dbReference type="eggNOG" id="COG4731">
    <property type="taxonomic scope" value="Bacteria"/>
</dbReference>
<dbReference type="AlphaFoldDB" id="S3K0I1"/>
<evidence type="ECO:0000256" key="1">
    <source>
        <dbReference type="SAM" id="SignalP"/>
    </source>
</evidence>
<dbReference type="PATRIC" id="fig|1125699.3.peg.2108"/>
<dbReference type="HOGENOM" id="CLU_108869_0_1_12"/>
<feature type="signal peptide" evidence="1">
    <location>
        <begin position="1"/>
        <end position="19"/>
    </location>
</feature>
<name>S3K0I1_TREMA</name>
<dbReference type="Proteomes" id="UP000014541">
    <property type="component" value="Unassembled WGS sequence"/>
</dbReference>
<dbReference type="Pfam" id="PF09917">
    <property type="entry name" value="DUF2147"/>
    <property type="match status" value="1"/>
</dbReference>
<reference evidence="3 4" key="1">
    <citation type="submission" date="2013-04" db="EMBL/GenBank/DDBJ databases">
        <title>The Genome Sequence of Treponema maltophilum ATCC 51939.</title>
        <authorList>
            <consortium name="The Broad Institute Genomics Platform"/>
            <person name="Earl A."/>
            <person name="Ward D."/>
            <person name="Feldgarden M."/>
            <person name="Gevers D."/>
            <person name="Leonetti C."/>
            <person name="Blanton J.M."/>
            <person name="Dewhirst F.E."/>
            <person name="Izard J."/>
            <person name="Walker B."/>
            <person name="Young S."/>
            <person name="Zeng Q."/>
            <person name="Gargeya S."/>
            <person name="Fitzgerald M."/>
            <person name="Haas B."/>
            <person name="Abouelleil A."/>
            <person name="Allen A.W."/>
            <person name="Alvarado L."/>
            <person name="Arachchi H.M."/>
            <person name="Berlin A.M."/>
            <person name="Chapman S.B."/>
            <person name="Gainer-Dewar J."/>
            <person name="Goldberg J."/>
            <person name="Griggs A."/>
            <person name="Gujja S."/>
            <person name="Hansen M."/>
            <person name="Howarth C."/>
            <person name="Imamovic A."/>
            <person name="Ireland A."/>
            <person name="Larimer J."/>
            <person name="McCowan C."/>
            <person name="Murphy C."/>
            <person name="Pearson M."/>
            <person name="Poon T.W."/>
            <person name="Priest M."/>
            <person name="Roberts A."/>
            <person name="Saif S."/>
            <person name="Shea T."/>
            <person name="Sisk P."/>
            <person name="Sykes S."/>
            <person name="Wortman J."/>
            <person name="Nusbaum C."/>
            <person name="Birren B."/>
        </authorList>
    </citation>
    <scope>NUCLEOTIDE SEQUENCE [LARGE SCALE GENOMIC DNA]</scope>
    <source>
        <strain evidence="3 4">ATCC 51939</strain>
    </source>
</reference>
<dbReference type="Gene3D" id="2.40.128.520">
    <property type="match status" value="1"/>
</dbReference>
<keyword evidence="4" id="KW-1185">Reference proteome</keyword>
<evidence type="ECO:0000259" key="2">
    <source>
        <dbReference type="Pfam" id="PF09917"/>
    </source>
</evidence>
<evidence type="ECO:0000313" key="3">
    <source>
        <dbReference type="EMBL" id="EPF31733.1"/>
    </source>
</evidence>
<dbReference type="PANTHER" id="PTHR36919">
    <property type="entry name" value="BLR1215 PROTEIN"/>
    <property type="match status" value="1"/>
</dbReference>
<dbReference type="InterPro" id="IPR019223">
    <property type="entry name" value="DUF2147"/>
</dbReference>
<protein>
    <recommendedName>
        <fullName evidence="2">DUF2147 domain-containing protein</fullName>
    </recommendedName>
</protein>
<proteinExistence type="predicted"/>
<dbReference type="PANTHER" id="PTHR36919:SF3">
    <property type="entry name" value="BLL5882 PROTEIN"/>
    <property type="match status" value="1"/>
</dbReference>
<comment type="caution">
    <text evidence="3">The sequence shown here is derived from an EMBL/GenBank/DDBJ whole genome shotgun (WGS) entry which is preliminary data.</text>
</comment>
<dbReference type="RefSeq" id="WP_016526342.1">
    <property type="nucleotide sequence ID" value="NZ_KE332518.1"/>
</dbReference>